<gene>
    <name evidence="3" type="ORF">GCM10023230_24010</name>
</gene>
<dbReference type="RefSeq" id="WP_264544751.1">
    <property type="nucleotide sequence ID" value="NZ_BAABIP010000019.1"/>
</dbReference>
<dbReference type="InterPro" id="IPR026444">
    <property type="entry name" value="Secre_tail"/>
</dbReference>
<feature type="domain" description="Secretion system C-terminal sorting" evidence="2">
    <location>
        <begin position="556"/>
        <end position="626"/>
    </location>
</feature>
<sequence>MKIKITLSIILLVFGIFTGQAQVFWSDTFEDAGAPSSGTRTPGNNTGTDTPYTSYFARTNNSGINVVTSLSGGYLSGEGSKFWAGENHDEITGAIVAGTEEQQITWSTISISGRSNLYFNGLFAANNTTAAFENSAFGSSHNDYIIVEYSIDGGAYLPLLKFYANNGINSGTNNKSLSLDTNGDNIGDGTILTSTFQSFEKQIPGSGLILTLRIRSYMNGGSEEWAIDNFKIQEGPVCVNPIVYNVTGGGTGSSVSVGLSNSEVGVTYQLKNGASNVGSPVAGTGSAISFGNQTTSGTYTVIGTRNVGLCTSTMNGNAVVNYVPVATPSFWNDTFEDTGAPSNGVRTAENNSGFGSPLSSYFIRTNNSNISLVSSLSGGYQLGEGAKFWAGENHDDISGAPLAGTEEQQIDWTGINISGKTGLHFKGLFAANNTSAAFETQALGDTHSDYIIVEYRIDGGAYSPLLRFYGNNDIGSGTNNRSLALDTNSDNIGDGTILSTNFQQFENSILGTGTTLDLRIRSHSNSSNEEWAMDNLRLLDSTLSNEGFILNKSFVLYPNPNNGSVINIKSDFDGDFQVINQLGQMVNTFKINSNTINSINLNSLSDGIYFIKGTDGSKVITQKMIIKK</sequence>
<protein>
    <recommendedName>
        <fullName evidence="2">Secretion system C-terminal sorting domain-containing protein</fullName>
    </recommendedName>
</protein>
<accession>A0ABP9A378</accession>
<proteinExistence type="predicted"/>
<reference evidence="4" key="1">
    <citation type="journal article" date="2019" name="Int. J. Syst. Evol. Microbiol.">
        <title>The Global Catalogue of Microorganisms (GCM) 10K type strain sequencing project: providing services to taxonomists for standard genome sequencing and annotation.</title>
        <authorList>
            <consortium name="The Broad Institute Genomics Platform"/>
            <consortium name="The Broad Institute Genome Sequencing Center for Infectious Disease"/>
            <person name="Wu L."/>
            <person name="Ma J."/>
        </authorList>
    </citation>
    <scope>NUCLEOTIDE SEQUENCE [LARGE SCALE GENOMIC DNA]</scope>
    <source>
        <strain evidence="4">JCM 18198</strain>
    </source>
</reference>
<keyword evidence="4" id="KW-1185">Reference proteome</keyword>
<dbReference type="Proteomes" id="UP001500141">
    <property type="component" value="Unassembled WGS sequence"/>
</dbReference>
<keyword evidence="1" id="KW-0732">Signal</keyword>
<evidence type="ECO:0000259" key="2">
    <source>
        <dbReference type="Pfam" id="PF18962"/>
    </source>
</evidence>
<dbReference type="NCBIfam" id="TIGR04183">
    <property type="entry name" value="Por_Secre_tail"/>
    <property type="match status" value="1"/>
</dbReference>
<dbReference type="Pfam" id="PF18962">
    <property type="entry name" value="Por_Secre_tail"/>
    <property type="match status" value="1"/>
</dbReference>
<evidence type="ECO:0000313" key="4">
    <source>
        <dbReference type="Proteomes" id="UP001500141"/>
    </source>
</evidence>
<organism evidence="3 4">
    <name type="scientific">Flavobacterium hankyongi</name>
    <dbReference type="NCBI Taxonomy" id="1176532"/>
    <lineage>
        <taxon>Bacteria</taxon>
        <taxon>Pseudomonadati</taxon>
        <taxon>Bacteroidota</taxon>
        <taxon>Flavobacteriia</taxon>
        <taxon>Flavobacteriales</taxon>
        <taxon>Flavobacteriaceae</taxon>
        <taxon>Flavobacterium</taxon>
    </lineage>
</organism>
<evidence type="ECO:0000313" key="3">
    <source>
        <dbReference type="EMBL" id="GAA4772752.1"/>
    </source>
</evidence>
<dbReference type="EMBL" id="BAABIP010000019">
    <property type="protein sequence ID" value="GAA4772752.1"/>
    <property type="molecule type" value="Genomic_DNA"/>
</dbReference>
<name>A0ABP9A378_9FLAO</name>
<comment type="caution">
    <text evidence="3">The sequence shown here is derived from an EMBL/GenBank/DDBJ whole genome shotgun (WGS) entry which is preliminary data.</text>
</comment>
<evidence type="ECO:0000256" key="1">
    <source>
        <dbReference type="ARBA" id="ARBA00022729"/>
    </source>
</evidence>